<dbReference type="OrthoDB" id="1467525at2"/>
<gene>
    <name evidence="1" type="ORF">AFM12_17435</name>
</gene>
<evidence type="ECO:0000313" key="1">
    <source>
        <dbReference type="EMBL" id="KPM47011.1"/>
    </source>
</evidence>
<protein>
    <recommendedName>
        <fullName evidence="3">Lipoprotein</fullName>
    </recommendedName>
</protein>
<dbReference type="RefSeq" id="WP_055150995.1">
    <property type="nucleotide sequence ID" value="NZ_JXSZ01000013.1"/>
</dbReference>
<dbReference type="Proteomes" id="UP000050454">
    <property type="component" value="Unassembled WGS sequence"/>
</dbReference>
<dbReference type="EMBL" id="LGTQ01000013">
    <property type="protein sequence ID" value="KPM47011.1"/>
    <property type="molecule type" value="Genomic_DNA"/>
</dbReference>
<comment type="caution">
    <text evidence="1">The sequence shown here is derived from an EMBL/GenBank/DDBJ whole genome shotgun (WGS) entry which is preliminary data.</text>
</comment>
<reference evidence="1 2" key="1">
    <citation type="submission" date="2015-07" db="EMBL/GenBank/DDBJ databases">
        <title>The draft genome sequence of Leadbetterella sp. JN14-9.</title>
        <authorList>
            <person name="Liu Y."/>
            <person name="Du J."/>
            <person name="Shao Z."/>
        </authorList>
    </citation>
    <scope>NUCLEOTIDE SEQUENCE [LARGE SCALE GENOMIC DNA]</scope>
    <source>
        <strain evidence="1 2">JN14-9</strain>
    </source>
</reference>
<accession>A0A0P7BRP2</accession>
<evidence type="ECO:0000313" key="2">
    <source>
        <dbReference type="Proteomes" id="UP000050454"/>
    </source>
</evidence>
<dbReference type="PROSITE" id="PS51257">
    <property type="entry name" value="PROKAR_LIPOPROTEIN"/>
    <property type="match status" value="1"/>
</dbReference>
<organism evidence="1 2">
    <name type="scientific">Jiulongibacter sediminis</name>
    <dbReference type="NCBI Taxonomy" id="1605367"/>
    <lineage>
        <taxon>Bacteria</taxon>
        <taxon>Pseudomonadati</taxon>
        <taxon>Bacteroidota</taxon>
        <taxon>Cytophagia</taxon>
        <taxon>Cytophagales</taxon>
        <taxon>Leadbetterellaceae</taxon>
        <taxon>Jiulongibacter</taxon>
    </lineage>
</organism>
<evidence type="ECO:0008006" key="3">
    <source>
        <dbReference type="Google" id="ProtNLM"/>
    </source>
</evidence>
<dbReference type="AlphaFoldDB" id="A0A0P7BRP2"/>
<proteinExistence type="predicted"/>
<sequence length="218" mass="24912">MVKRVLFLLIGGLFSACSEPDPYEQTIEDYYPLVNGLALEYEVREIVYSVTEDPKIEIYQIKERLSELSENNFKIEVFKRNDATTSWQFFKVVGIKKENGKIVKTTDGRSEIVLKTGLNNGDSWDKNNLNTSEIANLTVEEKREPYDAFPFTLKVVEKLDSSLIHKNAVYSIYADGIGPVYRERTEVEYCQGSSECIGQNLIDSGRSEVWKLIRSGIE</sequence>
<keyword evidence="2" id="KW-1185">Reference proteome</keyword>
<name>A0A0P7BRP2_9BACT</name>
<dbReference type="STRING" id="1605367.AFM12_17435"/>